<keyword evidence="7" id="KW-1185">Reference proteome</keyword>
<evidence type="ECO:0000256" key="5">
    <source>
        <dbReference type="HAMAP-Rule" id="MF_00528"/>
    </source>
</evidence>
<comment type="similarity">
    <text evidence="5">Belongs to the Maf family. YceF subfamily.</text>
</comment>
<organism evidence="6 7">
    <name type="scientific">Salinimonas iocasae</name>
    <dbReference type="NCBI Taxonomy" id="2572577"/>
    <lineage>
        <taxon>Bacteria</taxon>
        <taxon>Pseudomonadati</taxon>
        <taxon>Pseudomonadota</taxon>
        <taxon>Gammaproteobacteria</taxon>
        <taxon>Alteromonadales</taxon>
        <taxon>Alteromonadaceae</taxon>
        <taxon>Alteromonas/Salinimonas group</taxon>
        <taxon>Salinimonas</taxon>
    </lineage>
</organism>
<keyword evidence="4 5" id="KW-0546">Nucleotide metabolism</keyword>
<dbReference type="PANTHER" id="PTHR43213">
    <property type="entry name" value="BIFUNCTIONAL DTTP/UTP PYROPHOSPHATASE/METHYLTRANSFERASE PROTEIN-RELATED"/>
    <property type="match status" value="1"/>
</dbReference>
<dbReference type="OrthoDB" id="9813694at2"/>
<evidence type="ECO:0000256" key="1">
    <source>
        <dbReference type="ARBA" id="ARBA00004496"/>
    </source>
</evidence>
<dbReference type="AlphaFoldDB" id="A0A5B7YDS6"/>
<protein>
    <recommendedName>
        <fullName evidence="5">7-methyl-GTP pyrophosphatase</fullName>
        <shortName evidence="5">m(7)GTP pyrophosphatase</shortName>
        <ecNumber evidence="5">3.6.1.-</ecNumber>
    </recommendedName>
</protein>
<gene>
    <name evidence="6" type="primary">maf</name>
    <name evidence="6" type="ORF">FBQ74_09785</name>
</gene>
<dbReference type="CDD" id="cd00555">
    <property type="entry name" value="Maf"/>
    <property type="match status" value="1"/>
</dbReference>
<feature type="site" description="Important for substrate specificity" evidence="5">
    <location>
        <position position="12"/>
    </location>
</feature>
<dbReference type="GO" id="GO:0047429">
    <property type="term" value="F:nucleoside triphosphate diphosphatase activity"/>
    <property type="evidence" value="ECO:0007669"/>
    <property type="project" value="InterPro"/>
</dbReference>
<dbReference type="PANTHER" id="PTHR43213:SF10">
    <property type="entry name" value="7-METHYL-GTP PYROPHOSPHATASE"/>
    <property type="match status" value="1"/>
</dbReference>
<proteinExistence type="inferred from homology"/>
<evidence type="ECO:0000256" key="3">
    <source>
        <dbReference type="ARBA" id="ARBA00022801"/>
    </source>
</evidence>
<dbReference type="PIRSF" id="PIRSF006305">
    <property type="entry name" value="Maf"/>
    <property type="match status" value="1"/>
</dbReference>
<dbReference type="GO" id="GO:0009117">
    <property type="term" value="P:nucleotide metabolic process"/>
    <property type="evidence" value="ECO:0007669"/>
    <property type="project" value="UniProtKB-KW"/>
</dbReference>
<dbReference type="Pfam" id="PF02545">
    <property type="entry name" value="Maf"/>
    <property type="match status" value="1"/>
</dbReference>
<feature type="active site" description="Proton acceptor" evidence="5">
    <location>
        <position position="69"/>
    </location>
</feature>
<dbReference type="RefSeq" id="WP_139756507.1">
    <property type="nucleotide sequence ID" value="NZ_CP039852.1"/>
</dbReference>
<evidence type="ECO:0000313" key="7">
    <source>
        <dbReference type="Proteomes" id="UP000304912"/>
    </source>
</evidence>
<comment type="subcellular location">
    <subcellularLocation>
        <location evidence="1 5">Cytoplasm</location>
    </subcellularLocation>
</comment>
<evidence type="ECO:0000256" key="2">
    <source>
        <dbReference type="ARBA" id="ARBA00022490"/>
    </source>
</evidence>
<feature type="site" description="Important for substrate specificity" evidence="5">
    <location>
        <position position="70"/>
    </location>
</feature>
<keyword evidence="2 5" id="KW-0963">Cytoplasm</keyword>
<reference evidence="6 7" key="1">
    <citation type="submission" date="2019-04" db="EMBL/GenBank/DDBJ databases">
        <title>Salinimonas iocasae sp. nov., a halophilic bacterium isolated from the outer tube casing of tubeworms in Okinawa Trough.</title>
        <authorList>
            <person name="Zhang H."/>
            <person name="Wang H."/>
            <person name="Li C."/>
        </authorList>
    </citation>
    <scope>NUCLEOTIDE SEQUENCE [LARGE SCALE GENOMIC DNA]</scope>
    <source>
        <strain evidence="6 7">KX18D6</strain>
    </source>
</reference>
<dbReference type="SUPFAM" id="SSF52972">
    <property type="entry name" value="ITPase-like"/>
    <property type="match status" value="1"/>
</dbReference>
<dbReference type="HAMAP" id="MF_00528">
    <property type="entry name" value="Maf"/>
    <property type="match status" value="1"/>
</dbReference>
<sequence>MSTLILASSSKYRKAQLNALGLTVETHSPDIDESAYASEAPKALACRLASQKAQKVGKSYPGALTLGCDQVAVLNQHGKSVTLGKPGTRKNAIAQLSMCQGNIVTFYSALAVYRADSDITLFDADVTHVQFRTLSDKEITDYVDAEQPLDCAGSFKCEGLGALLFEKIEGRDPNSLIGLPVMLLREMLAQCDVDLLHLATQAQIQKASSARQ</sequence>
<dbReference type="GO" id="GO:0005737">
    <property type="term" value="C:cytoplasm"/>
    <property type="evidence" value="ECO:0007669"/>
    <property type="project" value="UniProtKB-SubCell"/>
</dbReference>
<dbReference type="NCBIfam" id="TIGR00172">
    <property type="entry name" value="maf"/>
    <property type="match status" value="1"/>
</dbReference>
<dbReference type="KEGG" id="salk:FBQ74_09785"/>
<dbReference type="Proteomes" id="UP000304912">
    <property type="component" value="Chromosome"/>
</dbReference>
<accession>A0A5B7YDS6</accession>
<dbReference type="Gene3D" id="3.90.950.10">
    <property type="match status" value="1"/>
</dbReference>
<feature type="site" description="Important for substrate specificity" evidence="5">
    <location>
        <position position="158"/>
    </location>
</feature>
<evidence type="ECO:0000313" key="6">
    <source>
        <dbReference type="EMBL" id="QCZ93764.1"/>
    </source>
</evidence>
<dbReference type="EMBL" id="CP039852">
    <property type="protein sequence ID" value="QCZ93764.1"/>
    <property type="molecule type" value="Genomic_DNA"/>
</dbReference>
<dbReference type="EC" id="3.6.1.-" evidence="5"/>
<evidence type="ECO:0000256" key="4">
    <source>
        <dbReference type="ARBA" id="ARBA00023080"/>
    </source>
</evidence>
<dbReference type="InterPro" id="IPR029001">
    <property type="entry name" value="ITPase-like_fam"/>
</dbReference>
<comment type="caution">
    <text evidence="5">Lacks conserved residue(s) required for the propagation of feature annotation.</text>
</comment>
<comment type="catalytic activity">
    <reaction evidence="5">
        <text>N(7)-methyl-GTP + H2O = N(7)-methyl-GMP + diphosphate + H(+)</text>
        <dbReference type="Rhea" id="RHEA:58744"/>
        <dbReference type="ChEBI" id="CHEBI:15377"/>
        <dbReference type="ChEBI" id="CHEBI:15378"/>
        <dbReference type="ChEBI" id="CHEBI:33019"/>
        <dbReference type="ChEBI" id="CHEBI:58285"/>
        <dbReference type="ChEBI" id="CHEBI:87133"/>
    </reaction>
</comment>
<name>A0A5B7YDS6_9ALTE</name>
<comment type="function">
    <text evidence="5">Nucleoside triphosphate pyrophosphatase that hydrolyzes 7-methyl-GTP (m(7)GTP). May have a dual role in cell division arrest and in preventing the incorporation of modified nucleotides into cellular nucleic acids.</text>
</comment>
<dbReference type="InterPro" id="IPR003697">
    <property type="entry name" value="Maf-like"/>
</dbReference>
<comment type="cofactor">
    <cofactor evidence="5">
        <name>a divalent metal cation</name>
        <dbReference type="ChEBI" id="CHEBI:60240"/>
    </cofactor>
</comment>
<keyword evidence="3 5" id="KW-0378">Hydrolase</keyword>